<name>W7YTG3_9BACL</name>
<dbReference type="EMBL" id="BAVZ01000004">
    <property type="protein sequence ID" value="GAF07916.1"/>
    <property type="molecule type" value="Genomic_DNA"/>
</dbReference>
<reference evidence="1 2" key="1">
    <citation type="journal article" date="2014" name="Genome Announc.">
        <title>Draft Genome Sequence of Paenibacillus pini JCM 16418T, Isolated from the Rhizosphere of Pine Tree.</title>
        <authorList>
            <person name="Yuki M."/>
            <person name="Oshima K."/>
            <person name="Suda W."/>
            <person name="Oshida Y."/>
            <person name="Kitamura K."/>
            <person name="Iida Y."/>
            <person name="Hattori M."/>
            <person name="Ohkuma M."/>
        </authorList>
    </citation>
    <scope>NUCLEOTIDE SEQUENCE [LARGE SCALE GENOMIC DNA]</scope>
    <source>
        <strain evidence="1 2">JCM 16418</strain>
    </source>
</reference>
<protein>
    <recommendedName>
        <fullName evidence="3">ADP-heptose synthase</fullName>
    </recommendedName>
</protein>
<dbReference type="STRING" id="1236976.JCM16418_1949"/>
<evidence type="ECO:0000313" key="1">
    <source>
        <dbReference type="EMBL" id="GAF07916.1"/>
    </source>
</evidence>
<organism evidence="1 2">
    <name type="scientific">Paenibacillus pini JCM 16418</name>
    <dbReference type="NCBI Taxonomy" id="1236976"/>
    <lineage>
        <taxon>Bacteria</taxon>
        <taxon>Bacillati</taxon>
        <taxon>Bacillota</taxon>
        <taxon>Bacilli</taxon>
        <taxon>Bacillales</taxon>
        <taxon>Paenibacillaceae</taxon>
        <taxon>Paenibacillus</taxon>
    </lineage>
</organism>
<evidence type="ECO:0008006" key="3">
    <source>
        <dbReference type="Google" id="ProtNLM"/>
    </source>
</evidence>
<dbReference type="eggNOG" id="ENOG50310SJ">
    <property type="taxonomic scope" value="Bacteria"/>
</dbReference>
<dbReference type="AlphaFoldDB" id="W7YTG3"/>
<proteinExistence type="predicted"/>
<evidence type="ECO:0000313" key="2">
    <source>
        <dbReference type="Proteomes" id="UP000019364"/>
    </source>
</evidence>
<gene>
    <name evidence="1" type="ORF">JCM16418_1949</name>
</gene>
<comment type="caution">
    <text evidence="1">The sequence shown here is derived from an EMBL/GenBank/DDBJ whole genome shotgun (WGS) entry which is preliminary data.</text>
</comment>
<dbReference type="OrthoDB" id="2878542at2"/>
<accession>W7YTG3</accession>
<sequence length="171" mass="19637">MSRPFVTEAVMLAIYGEMTLTPLPVEYMIPYTSILELYELQESIEPLMGDAEEDLYVKQKIKDLVSYFDQPLNKKKIQKALHMPWAKSPFILIGEQVRITVVNALDTAPYGEKFDPIETELLLVSKREQVPILTDQTELIQRIIEQGIPVQVFDIDDFQFALEAETCTQPL</sequence>
<dbReference type="Proteomes" id="UP000019364">
    <property type="component" value="Unassembled WGS sequence"/>
</dbReference>
<dbReference type="RefSeq" id="WP_036647723.1">
    <property type="nucleotide sequence ID" value="NZ_BAVZ01000004.1"/>
</dbReference>
<keyword evidence="2" id="KW-1185">Reference proteome</keyword>